<keyword evidence="4" id="KW-0963">Cytoplasm</keyword>
<evidence type="ECO:0000313" key="7">
    <source>
        <dbReference type="Proteomes" id="UP001154078"/>
    </source>
</evidence>
<evidence type="ECO:0000256" key="1">
    <source>
        <dbReference type="ARBA" id="ARBA00004514"/>
    </source>
</evidence>
<dbReference type="GO" id="GO:0071818">
    <property type="term" value="C:BAT3 complex"/>
    <property type="evidence" value="ECO:0007669"/>
    <property type="project" value="TreeGrafter"/>
</dbReference>
<sequence length="327" mass="37353">MAATSVRGLSRIVEKLEKSVKDGDYYEAHQMYRTLYFRFLGQKKYPELLDLLYNGSILFLERDQQISGADLGVLLVEVLVKSETKEFSVWIPKLCKIFNTITPSSLQRDQFLANIVRWSANEKSQGHPLLHQHIAQIFWNEKNYHEARHHFIYSKDGMGCAKLLIEFQSANGYKNEADLFIAQAVLQYLCLSNKNTANQTFSSYTQQHPRIRKSGPPYLLPLLNFIWFLLQAVESRKLQTFAVLCEKYEPSIKRDPCYVGYLDKIGQIFFGLNPPQQQQQKSGIFGNFFESFLTGLGEDSDDENSAAGASTSASSGRKKMIENADLD</sequence>
<comment type="subcellular location">
    <subcellularLocation>
        <location evidence="1">Cytoplasm</location>
        <location evidence="1">Cytosol</location>
    </subcellularLocation>
</comment>
<dbReference type="PANTHER" id="PTHR12875">
    <property type="entry name" value="GOLGI TO ER TRAFFIC PROTEIN 4 HOMOLOG"/>
    <property type="match status" value="1"/>
</dbReference>
<reference evidence="6" key="1">
    <citation type="submission" date="2021-12" db="EMBL/GenBank/DDBJ databases">
        <authorList>
            <person name="King R."/>
        </authorList>
    </citation>
    <scope>NUCLEOTIDE SEQUENCE</scope>
</reference>
<dbReference type="InterPro" id="IPR011990">
    <property type="entry name" value="TPR-like_helical_dom_sf"/>
</dbReference>
<evidence type="ECO:0000313" key="6">
    <source>
        <dbReference type="EMBL" id="CAH0563457.1"/>
    </source>
</evidence>
<dbReference type="AlphaFoldDB" id="A0A9P0BJQ4"/>
<comment type="similarity">
    <text evidence="2">Belongs to the GET4 family.</text>
</comment>
<protein>
    <recommendedName>
        <fullName evidence="8">Golgi to ER traffic protein 4 homolog</fullName>
    </recommendedName>
</protein>
<gene>
    <name evidence="6" type="ORF">MELIAE_LOCUS12272</name>
</gene>
<proteinExistence type="inferred from homology"/>
<evidence type="ECO:0000256" key="2">
    <source>
        <dbReference type="ARBA" id="ARBA00005351"/>
    </source>
</evidence>
<name>A0A9P0BJQ4_BRAAE</name>
<dbReference type="Pfam" id="PF04190">
    <property type="entry name" value="GET4"/>
    <property type="match status" value="1"/>
</dbReference>
<dbReference type="EMBL" id="OV121140">
    <property type="protein sequence ID" value="CAH0563457.1"/>
    <property type="molecule type" value="Genomic_DNA"/>
</dbReference>
<keyword evidence="7" id="KW-1185">Reference proteome</keyword>
<keyword evidence="3" id="KW-0813">Transport</keyword>
<organism evidence="6 7">
    <name type="scientific">Brassicogethes aeneus</name>
    <name type="common">Rape pollen beetle</name>
    <name type="synonym">Meligethes aeneus</name>
    <dbReference type="NCBI Taxonomy" id="1431903"/>
    <lineage>
        <taxon>Eukaryota</taxon>
        <taxon>Metazoa</taxon>
        <taxon>Ecdysozoa</taxon>
        <taxon>Arthropoda</taxon>
        <taxon>Hexapoda</taxon>
        <taxon>Insecta</taxon>
        <taxon>Pterygota</taxon>
        <taxon>Neoptera</taxon>
        <taxon>Endopterygota</taxon>
        <taxon>Coleoptera</taxon>
        <taxon>Polyphaga</taxon>
        <taxon>Cucujiformia</taxon>
        <taxon>Nitidulidae</taxon>
        <taxon>Meligethinae</taxon>
        <taxon>Brassicogethes</taxon>
    </lineage>
</organism>
<evidence type="ECO:0008006" key="8">
    <source>
        <dbReference type="Google" id="ProtNLM"/>
    </source>
</evidence>
<accession>A0A9P0BJQ4</accession>
<evidence type="ECO:0000256" key="4">
    <source>
        <dbReference type="ARBA" id="ARBA00022490"/>
    </source>
</evidence>
<feature type="region of interest" description="Disordered" evidence="5">
    <location>
        <begin position="296"/>
        <end position="327"/>
    </location>
</feature>
<dbReference type="InterPro" id="IPR007317">
    <property type="entry name" value="GET4"/>
</dbReference>
<feature type="compositionally biased region" description="Low complexity" evidence="5">
    <location>
        <begin position="305"/>
        <end position="315"/>
    </location>
</feature>
<evidence type="ECO:0000256" key="3">
    <source>
        <dbReference type="ARBA" id="ARBA00022448"/>
    </source>
</evidence>
<dbReference type="GO" id="GO:0045048">
    <property type="term" value="P:protein insertion into ER membrane"/>
    <property type="evidence" value="ECO:0007669"/>
    <property type="project" value="InterPro"/>
</dbReference>
<dbReference type="Proteomes" id="UP001154078">
    <property type="component" value="Chromosome 9"/>
</dbReference>
<dbReference type="OrthoDB" id="10252405at2759"/>
<evidence type="ECO:0000256" key="5">
    <source>
        <dbReference type="SAM" id="MobiDB-lite"/>
    </source>
</evidence>
<dbReference type="FunFam" id="1.25.40.10:FF:000060">
    <property type="entry name" value="Golgi to ER traffic protein 4 homolog"/>
    <property type="match status" value="1"/>
</dbReference>
<dbReference type="Gene3D" id="1.25.40.10">
    <property type="entry name" value="Tetratricopeptide repeat domain"/>
    <property type="match status" value="1"/>
</dbReference>
<dbReference type="PANTHER" id="PTHR12875:SF0">
    <property type="entry name" value="GOLGI TO ER TRAFFIC PROTEIN 4 HOMOLOG"/>
    <property type="match status" value="1"/>
</dbReference>